<evidence type="ECO:0000313" key="4">
    <source>
        <dbReference type="Proteomes" id="UP001652660"/>
    </source>
</evidence>
<dbReference type="PANTHER" id="PTHR46148">
    <property type="entry name" value="CHROMO DOMAIN-CONTAINING PROTEIN"/>
    <property type="match status" value="1"/>
</dbReference>
<dbReference type="Pfam" id="PF24626">
    <property type="entry name" value="SH3_Tf2-1"/>
    <property type="match status" value="1"/>
</dbReference>
<sequence>MASSSRVVAQHELHTTIKMTTFQALYGYSPPQLAFDSVQTPVAAVETWMTWMEAKQQCIEVLKHNLEMAQNRMKQFADRQRSERHFEVGDWVYLKRQPYRQTSVAIRRNLKLSSKYYRPYRVLQKIGNAAYKLELPEGTSIHPVFHVSLLKPSAKKHSVTVDLPLTTSDGHLKVAPEVVLDTRTITRGRQKVAQVLVKWLNLSKEDVTWEDVTVIRSQFPEFLLNPSDLRGGYCYDHQNN</sequence>
<dbReference type="InterPro" id="IPR023780">
    <property type="entry name" value="Chromo_domain"/>
</dbReference>
<dbReference type="RefSeq" id="XP_027099141.1">
    <property type="nucleotide sequence ID" value="XM_027243340.1"/>
</dbReference>
<proteinExistence type="predicted"/>
<dbReference type="Proteomes" id="UP001652660">
    <property type="component" value="Chromosome 11e"/>
</dbReference>
<organism evidence="4 5">
    <name type="scientific">Coffea arabica</name>
    <name type="common">Arabian coffee</name>
    <dbReference type="NCBI Taxonomy" id="13443"/>
    <lineage>
        <taxon>Eukaryota</taxon>
        <taxon>Viridiplantae</taxon>
        <taxon>Streptophyta</taxon>
        <taxon>Embryophyta</taxon>
        <taxon>Tracheophyta</taxon>
        <taxon>Spermatophyta</taxon>
        <taxon>Magnoliopsida</taxon>
        <taxon>eudicotyledons</taxon>
        <taxon>Gunneridae</taxon>
        <taxon>Pentapetalae</taxon>
        <taxon>asterids</taxon>
        <taxon>lamiids</taxon>
        <taxon>Gentianales</taxon>
        <taxon>Rubiaceae</taxon>
        <taxon>Ixoroideae</taxon>
        <taxon>Gardenieae complex</taxon>
        <taxon>Bertiereae - Coffeeae clade</taxon>
        <taxon>Coffeeae</taxon>
        <taxon>Coffea</taxon>
    </lineage>
</organism>
<gene>
    <name evidence="5" type="primary">LOC113718434</name>
</gene>
<dbReference type="Pfam" id="PF00385">
    <property type="entry name" value="Chromo"/>
    <property type="match status" value="1"/>
</dbReference>
<reference evidence="4" key="1">
    <citation type="journal article" date="2025" name="Foods">
        <title>Unveiling the Microbial Signatures of Arabica Coffee Cherries: Insights into Ripeness Specific Diversity, Functional Traits, and Implications for Quality and Safety.</title>
        <authorList>
            <consortium name="RefSeq"/>
            <person name="Tenea G.N."/>
            <person name="Cifuentes V."/>
            <person name="Reyes P."/>
            <person name="Cevallos-Vallejos M."/>
        </authorList>
    </citation>
    <scope>NUCLEOTIDE SEQUENCE [LARGE SCALE GENOMIC DNA]</scope>
</reference>
<name>A0A6P6V8V8_COFAR</name>
<protein>
    <recommendedName>
        <fullName evidence="6">Chromo domain-containing protein</fullName>
    </recommendedName>
</protein>
<keyword evidence="1" id="KW-0175">Coiled coil</keyword>
<dbReference type="Gene3D" id="2.40.50.40">
    <property type="match status" value="1"/>
</dbReference>
<dbReference type="AlphaFoldDB" id="A0A6P6V8V8"/>
<reference evidence="5" key="2">
    <citation type="submission" date="2025-08" db="UniProtKB">
        <authorList>
            <consortium name="RefSeq"/>
        </authorList>
    </citation>
    <scope>IDENTIFICATION</scope>
    <source>
        <tissue evidence="5">Leaves</tissue>
    </source>
</reference>
<accession>A0A6P6V8V8</accession>
<dbReference type="InterPro" id="IPR016197">
    <property type="entry name" value="Chromo-like_dom_sf"/>
</dbReference>
<feature type="domain" description="Tf2-1-like SH3-like" evidence="3">
    <location>
        <begin position="89"/>
        <end position="152"/>
    </location>
</feature>
<feature type="coiled-coil region" evidence="1">
    <location>
        <begin position="52"/>
        <end position="79"/>
    </location>
</feature>
<evidence type="ECO:0000259" key="2">
    <source>
        <dbReference type="Pfam" id="PF00385"/>
    </source>
</evidence>
<dbReference type="SUPFAM" id="SSF54160">
    <property type="entry name" value="Chromo domain-like"/>
    <property type="match status" value="1"/>
</dbReference>
<dbReference type="PANTHER" id="PTHR46148:SF52">
    <property type="entry name" value="OS04G0603800 PROTEIN"/>
    <property type="match status" value="1"/>
</dbReference>
<evidence type="ECO:0000313" key="5">
    <source>
        <dbReference type="RefSeq" id="XP_027099141.1"/>
    </source>
</evidence>
<feature type="domain" description="Chromo" evidence="2">
    <location>
        <begin position="176"/>
        <end position="222"/>
    </location>
</feature>
<dbReference type="OrthoDB" id="5554229at2759"/>
<keyword evidence="4" id="KW-1185">Reference proteome</keyword>
<evidence type="ECO:0008006" key="6">
    <source>
        <dbReference type="Google" id="ProtNLM"/>
    </source>
</evidence>
<evidence type="ECO:0000259" key="3">
    <source>
        <dbReference type="Pfam" id="PF24626"/>
    </source>
</evidence>
<evidence type="ECO:0000256" key="1">
    <source>
        <dbReference type="SAM" id="Coils"/>
    </source>
</evidence>
<dbReference type="InterPro" id="IPR056924">
    <property type="entry name" value="SH3_Tf2-1"/>
</dbReference>
<dbReference type="GeneID" id="113718434"/>